<dbReference type="Pfam" id="PF19291">
    <property type="entry name" value="TREH_N"/>
    <property type="match status" value="1"/>
</dbReference>
<evidence type="ECO:0000259" key="1">
    <source>
        <dbReference type="Pfam" id="PF00723"/>
    </source>
</evidence>
<sequence>MPLPIEDYAMLGDGQTACLVGRDGSVDWLCLPRFDSEACLAALLGDERHGRWLLGPDVEHETERRYVGDTSVLETTYRCDTGTVVVTDVMPVNDDRADVVRRIRGVAGSMAMRHVWSVRFDYGRVRPWVHRERRGDRELIIAVAGPNKIVLRGPRMPVAAEGDHGTEHRDRFTVNEGDELTFSLTWVPSHLPVPRLLTFDDRIEQTIAEEQAWADACEYTGPFRPAVIRSLVTLRMLTHAETGGIVAAPTTSLPEQIGGERNWDYRYVWLRDASLTLHALLSAGRRSAAELWRDWLLRAVAGDPEDLQIMYTVDGGRDLPERTLDHLPGYLGSAPVRIGNGAVRQRQSDVLGEVMTALDLARRAGIQETTDSWALQRTLVEELAQHWDRRDHGLWEIRGKQRHFTHSGVMVWCAFDRAVKAVEEFGLDGPVERWRTLREKVHDTVMRRGFDPERNTFVQHDETTEVDASLLVLPSVGFIDGRDPRMLGTIAAVEQDLMRDGFLLRYRTQSGVDGLAGDENPFLACSFWLVAAYARAGRVDDAQRLMRRLVGLANDVGLLSEEYDPAADRMTGNFPQAFSHLALVEAAMALQHAPRTVGEE</sequence>
<evidence type="ECO:0000313" key="3">
    <source>
        <dbReference type="EMBL" id="RLV48924.1"/>
    </source>
</evidence>
<dbReference type="Proteomes" id="UP000281708">
    <property type="component" value="Unassembled WGS sequence"/>
</dbReference>
<dbReference type="EMBL" id="RDBE01000007">
    <property type="protein sequence ID" value="RLV48924.1"/>
    <property type="molecule type" value="Genomic_DNA"/>
</dbReference>
<proteinExistence type="predicted"/>
<organism evidence="3 4">
    <name type="scientific">Nocardioides mangrovicus</name>
    <dbReference type="NCBI Taxonomy" id="2478913"/>
    <lineage>
        <taxon>Bacteria</taxon>
        <taxon>Bacillati</taxon>
        <taxon>Actinomycetota</taxon>
        <taxon>Actinomycetes</taxon>
        <taxon>Propionibacteriales</taxon>
        <taxon>Nocardioidaceae</taxon>
        <taxon>Nocardioides</taxon>
    </lineage>
</organism>
<evidence type="ECO:0000313" key="4">
    <source>
        <dbReference type="Proteomes" id="UP000281708"/>
    </source>
</evidence>
<dbReference type="OrthoDB" id="3902805at2"/>
<dbReference type="InterPro" id="IPR011613">
    <property type="entry name" value="GH15-like"/>
</dbReference>
<dbReference type="AlphaFoldDB" id="A0A3L8P1A7"/>
<dbReference type="InterPro" id="IPR012341">
    <property type="entry name" value="6hp_glycosidase-like_sf"/>
</dbReference>
<dbReference type="RefSeq" id="WP_121806028.1">
    <property type="nucleotide sequence ID" value="NZ_RDBE01000007.1"/>
</dbReference>
<name>A0A3L8P1A7_9ACTN</name>
<keyword evidence="4" id="KW-1185">Reference proteome</keyword>
<keyword evidence="3" id="KW-0378">Hydrolase</keyword>
<dbReference type="Gene3D" id="1.50.10.10">
    <property type="match status" value="1"/>
</dbReference>
<gene>
    <name evidence="3" type="ORF">D9V37_10020</name>
</gene>
<accession>A0A3L8P1A7</accession>
<dbReference type="PANTHER" id="PTHR31616:SF0">
    <property type="entry name" value="GLUCAN 1,4-ALPHA-GLUCOSIDASE"/>
    <property type="match status" value="1"/>
</dbReference>
<evidence type="ECO:0000259" key="2">
    <source>
        <dbReference type="Pfam" id="PF19291"/>
    </source>
</evidence>
<dbReference type="GO" id="GO:0005975">
    <property type="term" value="P:carbohydrate metabolic process"/>
    <property type="evidence" value="ECO:0007669"/>
    <property type="project" value="InterPro"/>
</dbReference>
<dbReference type="Pfam" id="PF00723">
    <property type="entry name" value="Glyco_hydro_15"/>
    <property type="match status" value="1"/>
</dbReference>
<feature type="domain" description="GH15-like" evidence="1">
    <location>
        <begin position="223"/>
        <end position="587"/>
    </location>
</feature>
<protein>
    <submittedName>
        <fullName evidence="3">Glycoside hydrolase family 15 protein</fullName>
    </submittedName>
</protein>
<comment type="caution">
    <text evidence="3">The sequence shown here is derived from an EMBL/GenBank/DDBJ whole genome shotgun (WGS) entry which is preliminary data.</text>
</comment>
<dbReference type="InterPro" id="IPR045582">
    <property type="entry name" value="Trehalase-like_N"/>
</dbReference>
<dbReference type="GO" id="GO:0004553">
    <property type="term" value="F:hydrolase activity, hydrolyzing O-glycosyl compounds"/>
    <property type="evidence" value="ECO:0007669"/>
    <property type="project" value="TreeGrafter"/>
</dbReference>
<dbReference type="InterPro" id="IPR008928">
    <property type="entry name" value="6-hairpin_glycosidase_sf"/>
</dbReference>
<feature type="domain" description="Trehalase-like N-terminal" evidence="2">
    <location>
        <begin position="3"/>
        <end position="159"/>
    </location>
</feature>
<dbReference type="SUPFAM" id="SSF48208">
    <property type="entry name" value="Six-hairpin glycosidases"/>
    <property type="match status" value="1"/>
</dbReference>
<reference evidence="3 4" key="1">
    <citation type="submission" date="2018-10" db="EMBL/GenBank/DDBJ databases">
        <title>Marmoricola sp. 4Q3S-7 whole genome shotgun sequence.</title>
        <authorList>
            <person name="Li F."/>
        </authorList>
    </citation>
    <scope>NUCLEOTIDE SEQUENCE [LARGE SCALE GENOMIC DNA]</scope>
    <source>
        <strain evidence="3 4">4Q3S-7</strain>
    </source>
</reference>
<dbReference type="PANTHER" id="PTHR31616">
    <property type="entry name" value="TREHALASE"/>
    <property type="match status" value="1"/>
</dbReference>